<evidence type="ECO:0000256" key="1">
    <source>
        <dbReference type="ARBA" id="ARBA00004123"/>
    </source>
</evidence>
<dbReference type="PROSITE" id="PS51371">
    <property type="entry name" value="CBS"/>
    <property type="match status" value="2"/>
</dbReference>
<evidence type="ECO:0000256" key="6">
    <source>
        <dbReference type="ARBA" id="ARBA00022741"/>
    </source>
</evidence>
<dbReference type="EMBL" id="KV454406">
    <property type="protein sequence ID" value="ODQ68606.1"/>
    <property type="molecule type" value="Genomic_DNA"/>
</dbReference>
<dbReference type="GO" id="GO:0005737">
    <property type="term" value="C:cytoplasm"/>
    <property type="evidence" value="ECO:0007669"/>
    <property type="project" value="UniProtKB-SubCell"/>
</dbReference>
<keyword evidence="7" id="KW-0067">ATP-binding</keyword>
<feature type="domain" description="CBS" evidence="16">
    <location>
        <begin position="263"/>
        <end position="325"/>
    </location>
</feature>
<dbReference type="GO" id="GO:0031588">
    <property type="term" value="C:nucleotide-activated protein kinase complex"/>
    <property type="evidence" value="ECO:0007669"/>
    <property type="project" value="EnsemblFungi"/>
</dbReference>
<dbReference type="GO" id="GO:0016208">
    <property type="term" value="F:AMP binding"/>
    <property type="evidence" value="ECO:0007669"/>
    <property type="project" value="EnsemblFungi"/>
</dbReference>
<name>A0A1E3PT48_9ASCO</name>
<dbReference type="GO" id="GO:0005634">
    <property type="term" value="C:nucleus"/>
    <property type="evidence" value="ECO:0007669"/>
    <property type="project" value="UniProtKB-SubCell"/>
</dbReference>
<comment type="similarity">
    <text evidence="3">Belongs to the 5'-AMP-activated protein kinase gamma subunit family.</text>
</comment>
<dbReference type="InterPro" id="IPR050511">
    <property type="entry name" value="AMPK_gamma/SDS23_families"/>
</dbReference>
<reference evidence="17 18" key="1">
    <citation type="journal article" date="2016" name="Proc. Natl. Acad. Sci. U.S.A.">
        <title>Comparative genomics of biotechnologically important yeasts.</title>
        <authorList>
            <person name="Riley R."/>
            <person name="Haridas S."/>
            <person name="Wolfe K.H."/>
            <person name="Lopes M.R."/>
            <person name="Hittinger C.T."/>
            <person name="Goeker M."/>
            <person name="Salamov A.A."/>
            <person name="Wisecaver J.H."/>
            <person name="Long T.M."/>
            <person name="Calvey C.H."/>
            <person name="Aerts A.L."/>
            <person name="Barry K.W."/>
            <person name="Choi C."/>
            <person name="Clum A."/>
            <person name="Coughlan A.Y."/>
            <person name="Deshpande S."/>
            <person name="Douglass A.P."/>
            <person name="Hanson S.J."/>
            <person name="Klenk H.-P."/>
            <person name="LaButti K.M."/>
            <person name="Lapidus A."/>
            <person name="Lindquist E.A."/>
            <person name="Lipzen A.M."/>
            <person name="Meier-Kolthoff J.P."/>
            <person name="Ohm R.A."/>
            <person name="Otillar R.P."/>
            <person name="Pangilinan J.L."/>
            <person name="Peng Y."/>
            <person name="Rokas A."/>
            <person name="Rosa C.A."/>
            <person name="Scheuner C."/>
            <person name="Sibirny A.A."/>
            <person name="Slot J.C."/>
            <person name="Stielow J.B."/>
            <person name="Sun H."/>
            <person name="Kurtzman C.P."/>
            <person name="Blackwell M."/>
            <person name="Grigoriev I.V."/>
            <person name="Jeffries T.W."/>
        </authorList>
    </citation>
    <scope>NUCLEOTIDE SEQUENCE [LARGE SCALE GENOMIC DNA]</scope>
    <source>
        <strain evidence="17 18">DSM 6958</strain>
    </source>
</reference>
<dbReference type="SMART" id="SM00116">
    <property type="entry name" value="CBS"/>
    <property type="match status" value="4"/>
</dbReference>
<dbReference type="SUPFAM" id="SSF54631">
    <property type="entry name" value="CBS-domain pair"/>
    <property type="match status" value="2"/>
</dbReference>
<gene>
    <name evidence="17" type="ORF">NADFUDRAFT_49245</name>
</gene>
<comment type="subcellular location">
    <subcellularLocation>
        <location evidence="2">Cytoplasm</location>
    </subcellularLocation>
    <subcellularLocation>
        <location evidence="1">Nucleus</location>
    </subcellularLocation>
</comment>
<keyword evidence="4" id="KW-0963">Cytoplasm</keyword>
<keyword evidence="9 15" id="KW-0129">CBS domain</keyword>
<organism evidence="17 18">
    <name type="scientific">Nadsonia fulvescens var. elongata DSM 6958</name>
    <dbReference type="NCBI Taxonomy" id="857566"/>
    <lineage>
        <taxon>Eukaryota</taxon>
        <taxon>Fungi</taxon>
        <taxon>Dikarya</taxon>
        <taxon>Ascomycota</taxon>
        <taxon>Saccharomycotina</taxon>
        <taxon>Dipodascomycetes</taxon>
        <taxon>Dipodascales</taxon>
        <taxon>Dipodascales incertae sedis</taxon>
        <taxon>Nadsonia</taxon>
    </lineage>
</organism>
<evidence type="ECO:0000256" key="5">
    <source>
        <dbReference type="ARBA" id="ARBA00022737"/>
    </source>
</evidence>
<dbReference type="Proteomes" id="UP000095009">
    <property type="component" value="Unassembled WGS sequence"/>
</dbReference>
<dbReference type="GO" id="GO:0043531">
    <property type="term" value="F:ADP binding"/>
    <property type="evidence" value="ECO:0007669"/>
    <property type="project" value="EnsemblFungi"/>
</dbReference>
<dbReference type="CDD" id="cd04641">
    <property type="entry name" value="CBS_euAMPK_gamma-like_repeat2"/>
    <property type="match status" value="1"/>
</dbReference>
<keyword evidence="11" id="KW-0539">Nucleus</keyword>
<dbReference type="GO" id="GO:0019887">
    <property type="term" value="F:protein kinase regulator activity"/>
    <property type="evidence" value="ECO:0007669"/>
    <property type="project" value="TreeGrafter"/>
</dbReference>
<dbReference type="GO" id="GO:0019901">
    <property type="term" value="F:protein kinase binding"/>
    <property type="evidence" value="ECO:0007669"/>
    <property type="project" value="TreeGrafter"/>
</dbReference>
<evidence type="ECO:0000256" key="13">
    <source>
        <dbReference type="ARBA" id="ARBA00056256"/>
    </source>
</evidence>
<evidence type="ECO:0000256" key="9">
    <source>
        <dbReference type="ARBA" id="ARBA00023122"/>
    </source>
</evidence>
<evidence type="ECO:0000256" key="11">
    <source>
        <dbReference type="ARBA" id="ARBA00023242"/>
    </source>
</evidence>
<keyword evidence="12" id="KW-0119">Carbohydrate metabolism</keyword>
<dbReference type="InterPro" id="IPR000644">
    <property type="entry name" value="CBS_dom"/>
</dbReference>
<evidence type="ECO:0000259" key="16">
    <source>
        <dbReference type="PROSITE" id="PS51371"/>
    </source>
</evidence>
<evidence type="ECO:0000256" key="14">
    <source>
        <dbReference type="ARBA" id="ARBA00067396"/>
    </source>
</evidence>
<keyword evidence="5" id="KW-0677">Repeat</keyword>
<keyword evidence="10" id="KW-0804">Transcription</keyword>
<evidence type="ECO:0000313" key="17">
    <source>
        <dbReference type="EMBL" id="ODQ68606.1"/>
    </source>
</evidence>
<accession>A0A1E3PT48</accession>
<keyword evidence="18" id="KW-1185">Reference proteome</keyword>
<comment type="function">
    <text evidence="13">Adenine nucleotides-binding subunit gamma of AMP-activated protein kinase (AMPK), an energy sensor protein kinase that plays a key role in regulating cellular energy metabolism. In response to reduction of intracellular ATP levels, AMPK activates energy-producing pathways and inhibits energy-consuming processes: inhibits protein, carbohydrate and lipid biosynthesis, as well as cell growth and proliferation. AMPK acts via direct phosphorylation of metabolic enzymes, and by longer-term effects via phosphorylation of transcription regulators. Gamma non-catalytic subunit mediates binding to AMP, ADP and ATP, leading to activate or inhibit AMPK: AMP-binding results in allosteric activation of alpha catalytic subunit (SNF1) both by inducing phosphorylation and preventing dephosphorylation of catalytic subunits.</text>
</comment>
<protein>
    <recommendedName>
        <fullName evidence="14">5'-AMP-activated protein kinase subunit gamma</fullName>
    </recommendedName>
</protein>
<evidence type="ECO:0000256" key="12">
    <source>
        <dbReference type="ARBA" id="ARBA00023277"/>
    </source>
</evidence>
<evidence type="ECO:0000256" key="10">
    <source>
        <dbReference type="ARBA" id="ARBA00023163"/>
    </source>
</evidence>
<dbReference type="CDD" id="cd04618">
    <property type="entry name" value="CBS_euAMPK_gamma-like_repeat1"/>
    <property type="match status" value="1"/>
</dbReference>
<feature type="domain" description="CBS" evidence="16">
    <location>
        <begin position="193"/>
        <end position="254"/>
    </location>
</feature>
<evidence type="ECO:0000256" key="3">
    <source>
        <dbReference type="ARBA" id="ARBA00006750"/>
    </source>
</evidence>
<dbReference type="AlphaFoldDB" id="A0A1E3PT48"/>
<dbReference type="STRING" id="857566.A0A1E3PT48"/>
<dbReference type="Gene3D" id="3.10.580.10">
    <property type="entry name" value="CBS-domain"/>
    <property type="match status" value="2"/>
</dbReference>
<keyword evidence="8" id="KW-0805">Transcription regulation</keyword>
<dbReference type="GO" id="GO:0005524">
    <property type="term" value="F:ATP binding"/>
    <property type="evidence" value="ECO:0007669"/>
    <property type="project" value="UniProtKB-KW"/>
</dbReference>
<dbReference type="Pfam" id="PF00571">
    <property type="entry name" value="CBS"/>
    <property type="match status" value="2"/>
</dbReference>
<proteinExistence type="inferred from homology"/>
<dbReference type="OrthoDB" id="286637at2759"/>
<evidence type="ECO:0000256" key="15">
    <source>
        <dbReference type="PROSITE-ProRule" id="PRU00703"/>
    </source>
</evidence>
<sequence>MNSTTDNQIIQDQKEAVKAIREFLKSKTSYDVLPVSFRLIVLDISLLVKKSLTILLQNNIVSAPLWNSKTSKFAGLLTASDYINVIQYYFQHQEKMDAVEHFSLEGLREIEKSIGADPIENKAIHPMKPLFDACVDMIDSKARRIPLIDTDEQSGREIIVSVLTQYRILKFVALNCKETRNLLKPLKDLETSFGRYDNLASANMNTPVIEVIHMLAKFGISSVPIVDEQTKKLINVYEAVDVLALIKGGIYTDLNLTVGEALMKRSDDFEGVHTCTFNDRLDTIMDTIRRSRLHRLFIVDEEERLLGVVTLSDILKYLLFGECDE</sequence>
<evidence type="ECO:0000256" key="7">
    <source>
        <dbReference type="ARBA" id="ARBA00022840"/>
    </source>
</evidence>
<evidence type="ECO:0000313" key="18">
    <source>
        <dbReference type="Proteomes" id="UP000095009"/>
    </source>
</evidence>
<evidence type="ECO:0000256" key="2">
    <source>
        <dbReference type="ARBA" id="ARBA00004496"/>
    </source>
</evidence>
<dbReference type="FunFam" id="3.10.580.10:FF:000033">
    <property type="entry name" value="Nuclear protein SNF4"/>
    <property type="match status" value="1"/>
</dbReference>
<dbReference type="PANTHER" id="PTHR13780">
    <property type="entry name" value="AMP-ACTIVATED PROTEIN KINASE, GAMMA REGULATORY SUBUNIT"/>
    <property type="match status" value="1"/>
</dbReference>
<dbReference type="InterPro" id="IPR046342">
    <property type="entry name" value="CBS_dom_sf"/>
</dbReference>
<evidence type="ECO:0000256" key="4">
    <source>
        <dbReference type="ARBA" id="ARBA00022490"/>
    </source>
</evidence>
<keyword evidence="6" id="KW-0547">Nucleotide-binding</keyword>
<evidence type="ECO:0000256" key="8">
    <source>
        <dbReference type="ARBA" id="ARBA00023015"/>
    </source>
</evidence>
<dbReference type="PANTHER" id="PTHR13780:SF35">
    <property type="entry name" value="LD22662P"/>
    <property type="match status" value="1"/>
</dbReference>